<name>A0ABY7CWS6_9BASI</name>
<feature type="domain" description="FYVE-type" evidence="6">
    <location>
        <begin position="83"/>
        <end position="126"/>
    </location>
</feature>
<dbReference type="Pfam" id="PF01363">
    <property type="entry name" value="FYVE"/>
    <property type="match status" value="1"/>
</dbReference>
<dbReference type="Proteomes" id="UP001164743">
    <property type="component" value="Chromosome 11A"/>
</dbReference>
<evidence type="ECO:0000313" key="8">
    <source>
        <dbReference type="Proteomes" id="UP001164743"/>
    </source>
</evidence>
<feature type="compositionally biased region" description="Low complexity" evidence="5">
    <location>
        <begin position="1"/>
        <end position="20"/>
    </location>
</feature>
<reference evidence="7" key="1">
    <citation type="submission" date="2022-10" db="EMBL/GenBank/DDBJ databases">
        <title>Puccinia triticina Genome sequencing and assembly.</title>
        <authorList>
            <person name="Li C."/>
        </authorList>
    </citation>
    <scope>NUCLEOTIDE SEQUENCE</scope>
    <source>
        <strain evidence="7">Pt15</strain>
    </source>
</reference>
<feature type="region of interest" description="Disordered" evidence="5">
    <location>
        <begin position="1"/>
        <end position="27"/>
    </location>
</feature>
<dbReference type="PANTHER" id="PTHR23164">
    <property type="entry name" value="EARLY ENDOSOME ANTIGEN 1"/>
    <property type="match status" value="1"/>
</dbReference>
<dbReference type="EMBL" id="CP110431">
    <property type="protein sequence ID" value="WAQ89753.1"/>
    <property type="molecule type" value="Genomic_DNA"/>
</dbReference>
<dbReference type="InterPro" id="IPR011011">
    <property type="entry name" value="Znf_FYVE_PHD"/>
</dbReference>
<evidence type="ECO:0000256" key="4">
    <source>
        <dbReference type="PROSITE-ProRule" id="PRU00091"/>
    </source>
</evidence>
<evidence type="ECO:0000259" key="6">
    <source>
        <dbReference type="PROSITE" id="PS50178"/>
    </source>
</evidence>
<dbReference type="PROSITE" id="PS50178">
    <property type="entry name" value="ZF_FYVE"/>
    <property type="match status" value="1"/>
</dbReference>
<keyword evidence="1" id="KW-0479">Metal-binding</keyword>
<dbReference type="InterPro" id="IPR013083">
    <property type="entry name" value="Znf_RING/FYVE/PHD"/>
</dbReference>
<evidence type="ECO:0000256" key="5">
    <source>
        <dbReference type="SAM" id="MobiDB-lite"/>
    </source>
</evidence>
<evidence type="ECO:0000256" key="2">
    <source>
        <dbReference type="ARBA" id="ARBA00022771"/>
    </source>
</evidence>
<dbReference type="InterPro" id="IPR017455">
    <property type="entry name" value="Znf_FYVE-rel"/>
</dbReference>
<evidence type="ECO:0000256" key="1">
    <source>
        <dbReference type="ARBA" id="ARBA00022723"/>
    </source>
</evidence>
<keyword evidence="8" id="KW-1185">Reference proteome</keyword>
<dbReference type="CDD" id="cd15737">
    <property type="entry name" value="FYVE2_Vac1p_like"/>
    <property type="match status" value="1"/>
</dbReference>
<keyword evidence="2 4" id="KW-0863">Zinc-finger</keyword>
<gene>
    <name evidence="7" type="ORF">PtA15_11A444</name>
</gene>
<keyword evidence="3" id="KW-0862">Zinc</keyword>
<organism evidence="7 8">
    <name type="scientific">Puccinia triticina</name>
    <dbReference type="NCBI Taxonomy" id="208348"/>
    <lineage>
        <taxon>Eukaryota</taxon>
        <taxon>Fungi</taxon>
        <taxon>Dikarya</taxon>
        <taxon>Basidiomycota</taxon>
        <taxon>Pucciniomycotina</taxon>
        <taxon>Pucciniomycetes</taxon>
        <taxon>Pucciniales</taxon>
        <taxon>Pucciniaceae</taxon>
        <taxon>Puccinia</taxon>
    </lineage>
</organism>
<dbReference type="GeneID" id="77802248"/>
<dbReference type="PANTHER" id="PTHR23164:SF30">
    <property type="entry name" value="EARLY ENDOSOME ANTIGEN 1"/>
    <property type="match status" value="1"/>
</dbReference>
<dbReference type="SUPFAM" id="SSF57903">
    <property type="entry name" value="FYVE/PHD zinc finger"/>
    <property type="match status" value="1"/>
</dbReference>
<evidence type="ECO:0000256" key="3">
    <source>
        <dbReference type="ARBA" id="ARBA00022833"/>
    </source>
</evidence>
<protein>
    <recommendedName>
        <fullName evidence="6">FYVE-type domain-containing protein</fullName>
    </recommendedName>
</protein>
<feature type="region of interest" description="Disordered" evidence="5">
    <location>
        <begin position="202"/>
        <end position="222"/>
    </location>
</feature>
<sequence>MASPYRPYTPTKRTNTNNTPFRSGFQPKGVYRDRTDQLVAARRTRQEAKRLEEKLLAISSDLLAARPGSLRAHEQAIVRWQDDTSAGDCTLCHTPFGLRIRKHHCRLCGQLVCFKPHSAGPRRCSSLIRVDWDPLLHRNTLRTPSLSHSIPVIQLVRHSPDPKWVSAREGNLSEEMLGFPDLSASMAGHRSALSALRIEAPGHLPTPSQRAAPHSSGLVSME</sequence>
<dbReference type="Gene3D" id="3.30.40.10">
    <property type="entry name" value="Zinc/RING finger domain, C3HC4 (zinc finger)"/>
    <property type="match status" value="1"/>
</dbReference>
<dbReference type="SMART" id="SM00064">
    <property type="entry name" value="FYVE"/>
    <property type="match status" value="1"/>
</dbReference>
<evidence type="ECO:0000313" key="7">
    <source>
        <dbReference type="EMBL" id="WAQ89753.1"/>
    </source>
</evidence>
<dbReference type="RefSeq" id="XP_053025308.1">
    <property type="nucleotide sequence ID" value="XM_053161353.1"/>
</dbReference>
<proteinExistence type="predicted"/>
<accession>A0ABY7CWS6</accession>
<dbReference type="InterPro" id="IPR000306">
    <property type="entry name" value="Znf_FYVE"/>
</dbReference>